<dbReference type="PANTHER" id="PTHR31469:SF8">
    <property type="entry name" value="OS07G0641000 PROTEIN"/>
    <property type="match status" value="1"/>
</dbReference>
<evidence type="ECO:0000313" key="1">
    <source>
        <dbReference type="EMBL" id="KAG5179998.1"/>
    </source>
</evidence>
<dbReference type="PANTHER" id="PTHR31469">
    <property type="entry name" value="OS07G0633600 PROTEIN"/>
    <property type="match status" value="1"/>
</dbReference>
<dbReference type="AlphaFoldDB" id="A0A835YST0"/>
<accession>A0A835YST0</accession>
<comment type="caution">
    <text evidence="1">The sequence shown here is derived from an EMBL/GenBank/DDBJ whole genome shotgun (WGS) entry which is preliminary data.</text>
</comment>
<organism evidence="1 2">
    <name type="scientific">Tribonema minus</name>
    <dbReference type="NCBI Taxonomy" id="303371"/>
    <lineage>
        <taxon>Eukaryota</taxon>
        <taxon>Sar</taxon>
        <taxon>Stramenopiles</taxon>
        <taxon>Ochrophyta</taxon>
        <taxon>PX clade</taxon>
        <taxon>Xanthophyceae</taxon>
        <taxon>Tribonematales</taxon>
        <taxon>Tribonemataceae</taxon>
        <taxon>Tribonema</taxon>
    </lineage>
</organism>
<dbReference type="EMBL" id="JAFCMP010000423">
    <property type="protein sequence ID" value="KAG5179998.1"/>
    <property type="molecule type" value="Genomic_DNA"/>
</dbReference>
<evidence type="ECO:0000313" key="2">
    <source>
        <dbReference type="Proteomes" id="UP000664859"/>
    </source>
</evidence>
<proteinExistence type="predicted"/>
<gene>
    <name evidence="1" type="ORF">JKP88DRAFT_349740</name>
</gene>
<dbReference type="Proteomes" id="UP000664859">
    <property type="component" value="Unassembled WGS sequence"/>
</dbReference>
<protein>
    <submittedName>
        <fullName evidence="1">Uncharacterized protein</fullName>
    </submittedName>
</protein>
<keyword evidence="2" id="KW-1185">Reference proteome</keyword>
<sequence>MRCKYTASPGASEMGESLITCCAKAAFDIDCRQQRFLLWTRNMVDYDAGHSHTSFAYHCAFWEAYSLNRTLVLDSFAGMGREWDIAAALKPAYRFGFQVCHPKKRKVEKNTFHEPADLNFTMPKEYRYPTLDYDTSPDGIHKTIEPYVPHGSTLYIATNERDPVTFFKPLEQYYTVLSLAHFPEFLHFENFLPSTLALIDYAVLVSTACDMSIPTFASELSRGFPEYISLSQLLK</sequence>
<reference evidence="1" key="1">
    <citation type="submission" date="2021-02" db="EMBL/GenBank/DDBJ databases">
        <title>First Annotated Genome of the Yellow-green Alga Tribonema minus.</title>
        <authorList>
            <person name="Mahan K.M."/>
        </authorList>
    </citation>
    <scope>NUCLEOTIDE SEQUENCE</scope>
    <source>
        <strain evidence="1">UTEX B ZZ1240</strain>
    </source>
</reference>
<dbReference type="OrthoDB" id="1882547at2759"/>
<name>A0A835YST0_9STRA</name>